<proteinExistence type="predicted"/>
<dbReference type="EnsemblFungi" id="PTTG_26639-t43_1">
    <property type="protein sequence ID" value="PTTG_26639-t43_1-p1"/>
    <property type="gene ID" value="PTTG_26639"/>
</dbReference>
<accession>A0A180GRQ4</accession>
<protein>
    <submittedName>
        <fullName evidence="1 2">Uncharacterized protein</fullName>
    </submittedName>
</protein>
<dbReference type="VEuPathDB" id="FungiDB:PTTG_26639"/>
<dbReference type="Proteomes" id="UP000005240">
    <property type="component" value="Unassembled WGS sequence"/>
</dbReference>
<reference evidence="1" key="2">
    <citation type="submission" date="2016-05" db="EMBL/GenBank/DDBJ databases">
        <title>Comparative analysis highlights variable genome content of wheat rusts and divergence of the mating loci.</title>
        <authorList>
            <person name="Cuomo C.A."/>
            <person name="Bakkeren G."/>
            <person name="Szabo L."/>
            <person name="Khalil H."/>
            <person name="Joly D."/>
            <person name="Goldberg J."/>
            <person name="Young S."/>
            <person name="Zeng Q."/>
            <person name="Fellers J."/>
        </authorList>
    </citation>
    <scope>NUCLEOTIDE SEQUENCE [LARGE SCALE GENOMIC DNA]</scope>
    <source>
        <strain evidence="1">1-1 BBBD Race 1</strain>
    </source>
</reference>
<dbReference type="EMBL" id="ADAS02000028">
    <property type="protein sequence ID" value="OAV95507.1"/>
    <property type="molecule type" value="Genomic_DNA"/>
</dbReference>
<evidence type="ECO:0000313" key="1">
    <source>
        <dbReference type="EMBL" id="OAV95507.1"/>
    </source>
</evidence>
<dbReference type="AlphaFoldDB" id="A0A180GRQ4"/>
<gene>
    <name evidence="1" type="ORF">PTTG_26639</name>
</gene>
<sequence>MPNLARHVNHLFENQGRWIMKWIYFMCCLILLAQLLCDRAAAGYGRDQKYGDMAIRGGWRGLHGDPAEDQRFEKFEGHNQDFCVHPTKLTGLCSPGGQSRYSRSRIVFRYRIVVNDSKETDQE</sequence>
<evidence type="ECO:0000313" key="2">
    <source>
        <dbReference type="EnsemblFungi" id="PTTG_26639-t43_1-p1"/>
    </source>
</evidence>
<reference evidence="2 3" key="3">
    <citation type="journal article" date="2017" name="G3 (Bethesda)">
        <title>Comparative analysis highlights variable genome content of wheat rusts and divergence of the mating loci.</title>
        <authorList>
            <person name="Cuomo C.A."/>
            <person name="Bakkeren G."/>
            <person name="Khalil H.B."/>
            <person name="Panwar V."/>
            <person name="Joly D."/>
            <person name="Linning R."/>
            <person name="Sakthikumar S."/>
            <person name="Song X."/>
            <person name="Adiconis X."/>
            <person name="Fan L."/>
            <person name="Goldberg J.M."/>
            <person name="Levin J.Z."/>
            <person name="Young S."/>
            <person name="Zeng Q."/>
            <person name="Anikster Y."/>
            <person name="Bruce M."/>
            <person name="Wang M."/>
            <person name="Yin C."/>
            <person name="McCallum B."/>
            <person name="Szabo L.J."/>
            <person name="Hulbert S."/>
            <person name="Chen X."/>
            <person name="Fellers J.P."/>
        </authorList>
    </citation>
    <scope>NUCLEOTIDE SEQUENCE</scope>
    <source>
        <strain evidence="2">isolate 1-1 / race 1 (BBBD)</strain>
        <strain evidence="3">Isolate 1-1 / race 1 (BBBD)</strain>
    </source>
</reference>
<keyword evidence="3" id="KW-1185">Reference proteome</keyword>
<reference evidence="2" key="4">
    <citation type="submission" date="2025-05" db="UniProtKB">
        <authorList>
            <consortium name="EnsemblFungi"/>
        </authorList>
    </citation>
    <scope>IDENTIFICATION</scope>
    <source>
        <strain evidence="2">isolate 1-1 / race 1 (BBBD)</strain>
    </source>
</reference>
<name>A0A180GRQ4_PUCT1</name>
<evidence type="ECO:0000313" key="3">
    <source>
        <dbReference type="Proteomes" id="UP000005240"/>
    </source>
</evidence>
<reference evidence="1" key="1">
    <citation type="submission" date="2009-11" db="EMBL/GenBank/DDBJ databases">
        <authorList>
            <consortium name="The Broad Institute Genome Sequencing Platform"/>
            <person name="Ward D."/>
            <person name="Feldgarden M."/>
            <person name="Earl A."/>
            <person name="Young S.K."/>
            <person name="Zeng Q."/>
            <person name="Koehrsen M."/>
            <person name="Alvarado L."/>
            <person name="Berlin A."/>
            <person name="Bochicchio J."/>
            <person name="Borenstein D."/>
            <person name="Chapman S.B."/>
            <person name="Chen Z."/>
            <person name="Engels R."/>
            <person name="Freedman E."/>
            <person name="Gellesch M."/>
            <person name="Goldberg J."/>
            <person name="Griggs A."/>
            <person name="Gujja S."/>
            <person name="Heilman E."/>
            <person name="Heiman D."/>
            <person name="Hepburn T."/>
            <person name="Howarth C."/>
            <person name="Jen D."/>
            <person name="Larson L."/>
            <person name="Lewis B."/>
            <person name="Mehta T."/>
            <person name="Park D."/>
            <person name="Pearson M."/>
            <person name="Roberts A."/>
            <person name="Saif S."/>
            <person name="Shea T."/>
            <person name="Shenoy N."/>
            <person name="Sisk P."/>
            <person name="Stolte C."/>
            <person name="Sykes S."/>
            <person name="Thomson T."/>
            <person name="Walk T."/>
            <person name="White J."/>
            <person name="Yandava C."/>
            <person name="Izard J."/>
            <person name="Baranova O.V."/>
            <person name="Blanton J.M."/>
            <person name="Tanner A.C."/>
            <person name="Dewhirst F.E."/>
            <person name="Haas B."/>
            <person name="Nusbaum C."/>
            <person name="Birren B."/>
        </authorList>
    </citation>
    <scope>NUCLEOTIDE SEQUENCE [LARGE SCALE GENOMIC DNA]</scope>
    <source>
        <strain evidence="1">1-1 BBBD Race 1</strain>
    </source>
</reference>
<organism evidence="1">
    <name type="scientific">Puccinia triticina (isolate 1-1 / race 1 (BBBD))</name>
    <name type="common">Brown leaf rust fungus</name>
    <dbReference type="NCBI Taxonomy" id="630390"/>
    <lineage>
        <taxon>Eukaryota</taxon>
        <taxon>Fungi</taxon>
        <taxon>Dikarya</taxon>
        <taxon>Basidiomycota</taxon>
        <taxon>Pucciniomycotina</taxon>
        <taxon>Pucciniomycetes</taxon>
        <taxon>Pucciniales</taxon>
        <taxon>Pucciniaceae</taxon>
        <taxon>Puccinia</taxon>
    </lineage>
</organism>